<name>X1QHI4_9ZZZZ</name>
<dbReference type="EMBL" id="BARV01023959">
    <property type="protein sequence ID" value="GAI42739.1"/>
    <property type="molecule type" value="Genomic_DNA"/>
</dbReference>
<evidence type="ECO:0000313" key="1">
    <source>
        <dbReference type="EMBL" id="GAI42739.1"/>
    </source>
</evidence>
<comment type="caution">
    <text evidence="1">The sequence shown here is derived from an EMBL/GenBank/DDBJ whole genome shotgun (WGS) entry which is preliminary data.</text>
</comment>
<feature type="non-terminal residue" evidence="1">
    <location>
        <position position="1"/>
    </location>
</feature>
<sequence length="267" mass="31096">GKKARAALKGQRYIVFEHDGLMTFLFDPVAYKAGRLPEMLQDFSAYIVKTRMNNLDNVTAFTLENVRPRTRFEAIKPGVKKKYRVVTPGEAKAHLKGTSYLEALVTDYLDNFYAKLPKYQQIELREILHKLAPDEIVERQFRVSYRKTWEDRMAEQAELGKAAYFENTKEMKEFVKRYRTAEAYLEEAGGLEWFRQLNPKLMGQYKMILTRIPLDELTPRLALHKFILGLDRPTLTNFQKLLLIGDDLTALQRADLLKELTKLAQGR</sequence>
<proteinExistence type="predicted"/>
<reference evidence="1" key="1">
    <citation type="journal article" date="2014" name="Front. Microbiol.">
        <title>High frequency of phylogenetically diverse reductive dehalogenase-homologous genes in deep subseafloor sedimentary metagenomes.</title>
        <authorList>
            <person name="Kawai M."/>
            <person name="Futagami T."/>
            <person name="Toyoda A."/>
            <person name="Takaki Y."/>
            <person name="Nishi S."/>
            <person name="Hori S."/>
            <person name="Arai W."/>
            <person name="Tsubouchi T."/>
            <person name="Morono Y."/>
            <person name="Uchiyama I."/>
            <person name="Ito T."/>
            <person name="Fujiyama A."/>
            <person name="Inagaki F."/>
            <person name="Takami H."/>
        </authorList>
    </citation>
    <scope>NUCLEOTIDE SEQUENCE</scope>
    <source>
        <strain evidence="1">Expedition CK06-06</strain>
    </source>
</reference>
<feature type="non-terminal residue" evidence="1">
    <location>
        <position position="267"/>
    </location>
</feature>
<dbReference type="AlphaFoldDB" id="X1QHI4"/>
<organism evidence="1">
    <name type="scientific">marine sediment metagenome</name>
    <dbReference type="NCBI Taxonomy" id="412755"/>
    <lineage>
        <taxon>unclassified sequences</taxon>
        <taxon>metagenomes</taxon>
        <taxon>ecological metagenomes</taxon>
    </lineage>
</organism>
<gene>
    <name evidence="1" type="ORF">S06H3_39207</name>
</gene>
<accession>X1QHI4</accession>
<protein>
    <submittedName>
        <fullName evidence="1">Uncharacterized protein</fullName>
    </submittedName>
</protein>